<evidence type="ECO:0000259" key="8">
    <source>
        <dbReference type="Pfam" id="PF01521"/>
    </source>
</evidence>
<evidence type="ECO:0000256" key="2">
    <source>
        <dbReference type="ARBA" id="ARBA00022723"/>
    </source>
</evidence>
<name>A0ABS8UIQ3_9GAMM</name>
<evidence type="ECO:0000256" key="5">
    <source>
        <dbReference type="HAMAP-Rule" id="MF_01637"/>
    </source>
</evidence>
<comment type="caution">
    <text evidence="9">The sequence shown here is derived from an EMBL/GenBank/DDBJ whole genome shotgun (WGS) entry which is preliminary data.</text>
</comment>
<dbReference type="HAMAP" id="MF_01637">
    <property type="entry name" value="Fe_S_biogen_NfuA"/>
    <property type="match status" value="1"/>
</dbReference>
<keyword evidence="10" id="KW-1185">Reference proteome</keyword>
<comment type="similarity">
    <text evidence="5">Belongs to the NfuA family.</text>
</comment>
<feature type="binding site" evidence="5">
    <location>
        <position position="153"/>
    </location>
    <ligand>
        <name>[4Fe-4S] cluster</name>
        <dbReference type="ChEBI" id="CHEBI:49883"/>
    </ligand>
</feature>
<evidence type="ECO:0000256" key="4">
    <source>
        <dbReference type="ARBA" id="ARBA00023014"/>
    </source>
</evidence>
<dbReference type="PANTHER" id="PTHR11178">
    <property type="entry name" value="IRON-SULFUR CLUSTER SCAFFOLD PROTEIN NFU-RELATED"/>
    <property type="match status" value="1"/>
</dbReference>
<evidence type="ECO:0000256" key="3">
    <source>
        <dbReference type="ARBA" id="ARBA00023004"/>
    </source>
</evidence>
<comment type="function">
    <text evidence="5">Involved in iron-sulfur cluster biogenesis. Binds a 4Fe-4S cluster, can transfer this cluster to apoproteins, and thereby intervenes in the maturation of Fe/S proteins. Could also act as a scaffold/chaperone for damaged Fe/S proteins.</text>
</comment>
<protein>
    <recommendedName>
        <fullName evidence="5">Fe/S biogenesis protein NfuA</fullName>
    </recommendedName>
</protein>
<dbReference type="InterPro" id="IPR001075">
    <property type="entry name" value="NIF_FeS_clus_asmbl_NifU_C"/>
</dbReference>
<dbReference type="PANTHER" id="PTHR11178:SF51">
    <property type="entry name" value="FE_S BIOGENESIS PROTEIN NFUA"/>
    <property type="match status" value="1"/>
</dbReference>
<evidence type="ECO:0000259" key="7">
    <source>
        <dbReference type="Pfam" id="PF01106"/>
    </source>
</evidence>
<dbReference type="SUPFAM" id="SSF117916">
    <property type="entry name" value="Fe-S cluster assembly (FSCA) domain-like"/>
    <property type="match status" value="1"/>
</dbReference>
<dbReference type="Pfam" id="PF01521">
    <property type="entry name" value="Fe-S_biosyn"/>
    <property type="match status" value="1"/>
</dbReference>
<dbReference type="Proteomes" id="UP001430360">
    <property type="component" value="Unassembled WGS sequence"/>
</dbReference>
<gene>
    <name evidence="5" type="primary">nfuA</name>
    <name evidence="9" type="ORF">LTT95_15605</name>
</gene>
<keyword evidence="2 5" id="KW-0479">Metal-binding</keyword>
<evidence type="ECO:0000313" key="9">
    <source>
        <dbReference type="EMBL" id="MCD9098365.1"/>
    </source>
</evidence>
<dbReference type="Gene3D" id="2.60.300.12">
    <property type="entry name" value="HesB-like domain"/>
    <property type="match status" value="1"/>
</dbReference>
<evidence type="ECO:0000313" key="10">
    <source>
        <dbReference type="Proteomes" id="UP001430360"/>
    </source>
</evidence>
<dbReference type="SUPFAM" id="SSF89360">
    <property type="entry name" value="HesB-like domain"/>
    <property type="match status" value="1"/>
</dbReference>
<dbReference type="InterPro" id="IPR035903">
    <property type="entry name" value="HesB-like_dom_sf"/>
</dbReference>
<dbReference type="InterPro" id="IPR034904">
    <property type="entry name" value="FSCA_dom_sf"/>
</dbReference>
<feature type="binding site" evidence="5">
    <location>
        <position position="150"/>
    </location>
    <ligand>
        <name>[4Fe-4S] cluster</name>
        <dbReference type="ChEBI" id="CHEBI:49883"/>
    </ligand>
</feature>
<feature type="domain" description="Core" evidence="8">
    <location>
        <begin position="2"/>
        <end position="99"/>
    </location>
</feature>
<keyword evidence="4 5" id="KW-0411">Iron-sulfur</keyword>
<dbReference type="InterPro" id="IPR017726">
    <property type="entry name" value="Fe/S_biogenesis_protein_NfuA"/>
</dbReference>
<reference evidence="9" key="1">
    <citation type="submission" date="2021-12" db="EMBL/GenBank/DDBJ databases">
        <authorList>
            <person name="Ulrich A."/>
        </authorList>
    </citation>
    <scope>NUCLEOTIDE SEQUENCE</scope>
    <source>
        <strain evidence="9">A1P009</strain>
    </source>
</reference>
<keyword evidence="1 5" id="KW-0004">4Fe-4S</keyword>
<organism evidence="9 10">
    <name type="scientific">Luteimonas fraxinea</name>
    <dbReference type="NCBI Taxonomy" id="2901869"/>
    <lineage>
        <taxon>Bacteria</taxon>
        <taxon>Pseudomonadati</taxon>
        <taxon>Pseudomonadota</taxon>
        <taxon>Gammaproteobacteria</taxon>
        <taxon>Lysobacterales</taxon>
        <taxon>Lysobacteraceae</taxon>
        <taxon>Luteimonas</taxon>
    </lineage>
</organism>
<comment type="subunit">
    <text evidence="5">Homodimer.</text>
</comment>
<reference evidence="9" key="2">
    <citation type="journal article" date="2022" name="Syst. Appl. Microbiol.">
        <title>Physiological and genomic characterisation of Luteimonas fraxinea sp. nov., a bacterial species associated with trees tolerant to ash dieback.</title>
        <authorList>
            <person name="Ulrich K."/>
            <person name="Becker R."/>
            <person name="Behrendt U."/>
            <person name="Kube M."/>
            <person name="Schneck V."/>
            <person name="Ulrich A."/>
        </authorList>
    </citation>
    <scope>NUCLEOTIDE SEQUENCE</scope>
    <source>
        <strain evidence="9">A1P009</strain>
    </source>
</reference>
<keyword evidence="3 5" id="KW-0408">Iron</keyword>
<dbReference type="Pfam" id="PF01106">
    <property type="entry name" value="NifU"/>
    <property type="match status" value="1"/>
</dbReference>
<feature type="domain" description="NIF system FeS cluster assembly NifU C-terminal" evidence="7">
    <location>
        <begin position="113"/>
        <end position="178"/>
    </location>
</feature>
<feature type="region of interest" description="Disordered" evidence="6">
    <location>
        <begin position="177"/>
        <end position="197"/>
    </location>
</feature>
<comment type="cofactor">
    <cofactor evidence="5">
        <name>[4Fe-4S] cluster</name>
        <dbReference type="ChEBI" id="CHEBI:49883"/>
    </cofactor>
    <text evidence="5">Binds 1 [4Fe-4S] cluster per subunit. The cluster is presumably bound at the interface of two monomers.</text>
</comment>
<dbReference type="EMBL" id="JAJQKU010000006">
    <property type="protein sequence ID" value="MCD9098365.1"/>
    <property type="molecule type" value="Genomic_DNA"/>
</dbReference>
<evidence type="ECO:0000256" key="1">
    <source>
        <dbReference type="ARBA" id="ARBA00022485"/>
    </source>
</evidence>
<accession>A0ABS8UIQ3</accession>
<proteinExistence type="inferred from homology"/>
<evidence type="ECO:0000256" key="6">
    <source>
        <dbReference type="SAM" id="MobiDB-lite"/>
    </source>
</evidence>
<dbReference type="InterPro" id="IPR000361">
    <property type="entry name" value="ATAP_core_dom"/>
</dbReference>
<sequence length="197" mass="21278">MINISETAQTHFRKLIERETLPGLGVRLSAVHAGTPRADVRLEFAGSDDLQGDEWAIDCDGFTLWLDAPSVPYLDGAEIDYESRATGGQLQIRAPKIKGEAPPEAASLVERVRWVVEQEVNPQLAQHRGHVSVQEVTAEGVVVLRFGGGCHGCGLVDVTLKQGIEKTLMEKAPGVTAVRDATDHDTGDAPYMPRDAA</sequence>
<dbReference type="RefSeq" id="WP_232115153.1">
    <property type="nucleotide sequence ID" value="NZ_CP089507.1"/>
</dbReference>
<dbReference type="Gene3D" id="3.30.300.130">
    <property type="entry name" value="Fe-S cluster assembly (FSCA)"/>
    <property type="match status" value="1"/>
</dbReference>